<dbReference type="AlphaFoldDB" id="A0AAF0XN21"/>
<protein>
    <recommendedName>
        <fullName evidence="1">AB hydrolase-1 domain-containing protein</fullName>
    </recommendedName>
</protein>
<accession>A0AAF0XN21</accession>
<reference evidence="2" key="1">
    <citation type="journal article" date="2016" name="Nat. Genet.">
        <title>A high-quality carrot genome assembly provides new insights into carotenoid accumulation and asterid genome evolution.</title>
        <authorList>
            <person name="Iorizzo M."/>
            <person name="Ellison S."/>
            <person name="Senalik D."/>
            <person name="Zeng P."/>
            <person name="Satapoomin P."/>
            <person name="Huang J."/>
            <person name="Bowman M."/>
            <person name="Iovene M."/>
            <person name="Sanseverino W."/>
            <person name="Cavagnaro P."/>
            <person name="Yildiz M."/>
            <person name="Macko-Podgorni A."/>
            <person name="Moranska E."/>
            <person name="Grzebelus E."/>
            <person name="Grzebelus D."/>
            <person name="Ashrafi H."/>
            <person name="Zheng Z."/>
            <person name="Cheng S."/>
            <person name="Spooner D."/>
            <person name="Van Deynze A."/>
            <person name="Simon P."/>
        </authorList>
    </citation>
    <scope>NUCLEOTIDE SEQUENCE</scope>
    <source>
        <tissue evidence="2">Leaf</tissue>
    </source>
</reference>
<dbReference type="InterPro" id="IPR029058">
    <property type="entry name" value="AB_hydrolase_fold"/>
</dbReference>
<dbReference type="Gene3D" id="3.40.50.1820">
    <property type="entry name" value="alpha/beta hydrolase"/>
    <property type="match status" value="1"/>
</dbReference>
<organism evidence="2 3">
    <name type="scientific">Daucus carota subsp. sativus</name>
    <name type="common">Carrot</name>
    <dbReference type="NCBI Taxonomy" id="79200"/>
    <lineage>
        <taxon>Eukaryota</taxon>
        <taxon>Viridiplantae</taxon>
        <taxon>Streptophyta</taxon>
        <taxon>Embryophyta</taxon>
        <taxon>Tracheophyta</taxon>
        <taxon>Spermatophyta</taxon>
        <taxon>Magnoliopsida</taxon>
        <taxon>eudicotyledons</taxon>
        <taxon>Gunneridae</taxon>
        <taxon>Pentapetalae</taxon>
        <taxon>asterids</taxon>
        <taxon>campanulids</taxon>
        <taxon>Apiales</taxon>
        <taxon>Apiaceae</taxon>
        <taxon>Apioideae</taxon>
        <taxon>Scandiceae</taxon>
        <taxon>Daucinae</taxon>
        <taxon>Daucus</taxon>
        <taxon>Daucus sect. Daucus</taxon>
    </lineage>
</organism>
<dbReference type="InterPro" id="IPR045889">
    <property type="entry name" value="MES/HNL"/>
</dbReference>
<dbReference type="PANTHER" id="PTHR10992:SF1066">
    <property type="entry name" value="METHYL JASMONATE ESTERASE 1"/>
    <property type="match status" value="1"/>
</dbReference>
<feature type="domain" description="AB hydrolase-1" evidence="1">
    <location>
        <begin position="9"/>
        <end position="243"/>
    </location>
</feature>
<dbReference type="GO" id="GO:0080031">
    <property type="term" value="F:methyl salicylate esterase activity"/>
    <property type="evidence" value="ECO:0007669"/>
    <property type="project" value="TreeGrafter"/>
</dbReference>
<dbReference type="GO" id="GO:0009694">
    <property type="term" value="P:jasmonic acid metabolic process"/>
    <property type="evidence" value="ECO:0007669"/>
    <property type="project" value="TreeGrafter"/>
</dbReference>
<reference evidence="2" key="2">
    <citation type="submission" date="2022-03" db="EMBL/GenBank/DDBJ databases">
        <title>Draft title - Genomic analysis of global carrot germplasm unveils the trajectory of domestication and the origin of high carotenoid orange carrot.</title>
        <authorList>
            <person name="Iorizzo M."/>
            <person name="Ellison S."/>
            <person name="Senalik D."/>
            <person name="Macko-Podgorni A."/>
            <person name="Grzebelus D."/>
            <person name="Bostan H."/>
            <person name="Rolling W."/>
            <person name="Curaba J."/>
            <person name="Simon P."/>
        </authorList>
    </citation>
    <scope>NUCLEOTIDE SEQUENCE</scope>
    <source>
        <tissue evidence="2">Leaf</tissue>
    </source>
</reference>
<dbReference type="Pfam" id="PF12697">
    <property type="entry name" value="Abhydrolase_6"/>
    <property type="match status" value="1"/>
</dbReference>
<evidence type="ECO:0000313" key="2">
    <source>
        <dbReference type="EMBL" id="WOH10062.1"/>
    </source>
</evidence>
<gene>
    <name evidence="2" type="ORF">DCAR_0729523</name>
</gene>
<dbReference type="GO" id="GO:0080032">
    <property type="term" value="F:methyl jasmonate esterase activity"/>
    <property type="evidence" value="ECO:0007669"/>
    <property type="project" value="TreeGrafter"/>
</dbReference>
<dbReference type="InterPro" id="IPR000073">
    <property type="entry name" value="AB_hydrolase_1"/>
</dbReference>
<evidence type="ECO:0000259" key="1">
    <source>
        <dbReference type="Pfam" id="PF12697"/>
    </source>
</evidence>
<dbReference type="PANTHER" id="PTHR10992">
    <property type="entry name" value="METHYLESTERASE FAMILY MEMBER"/>
    <property type="match status" value="1"/>
</dbReference>
<sequence length="261" mass="29147">MDQKGEKHFVLVHGACHGAWCWYKLATLLRSAGHKVTVPDLAASGANPKKVQEVNSFSVYLEPLMEFMASLLADEKVVLVGHSMGGVALSVAMERFPEKVSVAVFTTAFMLNPDLNLLTISEKVEKNIDSNMDSQVMFDDGLDKRPTSFLFGPKMLESKVYQLSPPEDLTLASMLVRPHPTNTDPNSLEETKVTKERFGSVRRVYVVADQDIILPEGIQRWMIELNPPDEVKVINGSDHMIMLCKPTELCSCLEEITQKYC</sequence>
<proteinExistence type="predicted"/>
<keyword evidence="3" id="KW-1185">Reference proteome</keyword>
<dbReference type="Proteomes" id="UP000077755">
    <property type="component" value="Chromosome 7"/>
</dbReference>
<name>A0AAF0XN21_DAUCS</name>
<dbReference type="FunFam" id="3.40.50.1820:FF:000051">
    <property type="entry name" value="(S)-hydroxynitrile lyase"/>
    <property type="match status" value="1"/>
</dbReference>
<dbReference type="GO" id="GO:0009696">
    <property type="term" value="P:salicylic acid metabolic process"/>
    <property type="evidence" value="ECO:0007669"/>
    <property type="project" value="TreeGrafter"/>
</dbReference>
<dbReference type="GO" id="GO:0080030">
    <property type="term" value="F:methyl indole-3-acetate esterase activity"/>
    <property type="evidence" value="ECO:0007669"/>
    <property type="project" value="TreeGrafter"/>
</dbReference>
<dbReference type="SUPFAM" id="SSF53474">
    <property type="entry name" value="alpha/beta-Hydrolases"/>
    <property type="match status" value="1"/>
</dbReference>
<evidence type="ECO:0000313" key="3">
    <source>
        <dbReference type="Proteomes" id="UP000077755"/>
    </source>
</evidence>
<dbReference type="EMBL" id="CP093349">
    <property type="protein sequence ID" value="WOH10062.1"/>
    <property type="molecule type" value="Genomic_DNA"/>
</dbReference>